<dbReference type="EMBL" id="ML994614">
    <property type="protein sequence ID" value="KAF2193147.1"/>
    <property type="molecule type" value="Genomic_DNA"/>
</dbReference>
<organism evidence="1 2">
    <name type="scientific">Zopfia rhizophila CBS 207.26</name>
    <dbReference type="NCBI Taxonomy" id="1314779"/>
    <lineage>
        <taxon>Eukaryota</taxon>
        <taxon>Fungi</taxon>
        <taxon>Dikarya</taxon>
        <taxon>Ascomycota</taxon>
        <taxon>Pezizomycotina</taxon>
        <taxon>Dothideomycetes</taxon>
        <taxon>Dothideomycetes incertae sedis</taxon>
        <taxon>Zopfiaceae</taxon>
        <taxon>Zopfia</taxon>
    </lineage>
</organism>
<dbReference type="AlphaFoldDB" id="A0A6A6ELU7"/>
<accession>A0A6A6ELU7</accession>
<evidence type="ECO:0000313" key="2">
    <source>
        <dbReference type="Proteomes" id="UP000800200"/>
    </source>
</evidence>
<dbReference type="Proteomes" id="UP000800200">
    <property type="component" value="Unassembled WGS sequence"/>
</dbReference>
<keyword evidence="2" id="KW-1185">Reference proteome</keyword>
<feature type="non-terminal residue" evidence="1">
    <location>
        <position position="123"/>
    </location>
</feature>
<evidence type="ECO:0000313" key="1">
    <source>
        <dbReference type="EMBL" id="KAF2193147.1"/>
    </source>
</evidence>
<protein>
    <recommendedName>
        <fullName evidence="3">Retrotransposon gag domain-containing protein</fullName>
    </recommendedName>
</protein>
<sequence length="123" mass="14765">MAEALQSLGNVLRDFKSSQQPTYVTQLAPFPQDKLPCFDGKNVNVFLNDFDDLSQHYRWTDQERIEKVLLYCKRHQRDIVQYSDEYKRALKEDGTWNTLRAELRKKFQETDSIQHEERAEFFE</sequence>
<proteinExistence type="predicted"/>
<gene>
    <name evidence="1" type="ORF">K469DRAFT_551570</name>
</gene>
<evidence type="ECO:0008006" key="3">
    <source>
        <dbReference type="Google" id="ProtNLM"/>
    </source>
</evidence>
<name>A0A6A6ELU7_9PEZI</name>
<reference evidence="1" key="1">
    <citation type="journal article" date="2020" name="Stud. Mycol.">
        <title>101 Dothideomycetes genomes: a test case for predicting lifestyles and emergence of pathogens.</title>
        <authorList>
            <person name="Haridas S."/>
            <person name="Albert R."/>
            <person name="Binder M."/>
            <person name="Bloem J."/>
            <person name="Labutti K."/>
            <person name="Salamov A."/>
            <person name="Andreopoulos B."/>
            <person name="Baker S."/>
            <person name="Barry K."/>
            <person name="Bills G."/>
            <person name="Bluhm B."/>
            <person name="Cannon C."/>
            <person name="Castanera R."/>
            <person name="Culley D."/>
            <person name="Daum C."/>
            <person name="Ezra D."/>
            <person name="Gonzalez J."/>
            <person name="Henrissat B."/>
            <person name="Kuo A."/>
            <person name="Liang C."/>
            <person name="Lipzen A."/>
            <person name="Lutzoni F."/>
            <person name="Magnuson J."/>
            <person name="Mondo S."/>
            <person name="Nolan M."/>
            <person name="Ohm R."/>
            <person name="Pangilinan J."/>
            <person name="Park H.-J."/>
            <person name="Ramirez L."/>
            <person name="Alfaro M."/>
            <person name="Sun H."/>
            <person name="Tritt A."/>
            <person name="Yoshinaga Y."/>
            <person name="Zwiers L.-H."/>
            <person name="Turgeon B."/>
            <person name="Goodwin S."/>
            <person name="Spatafora J."/>
            <person name="Crous P."/>
            <person name="Grigoriev I."/>
        </authorList>
    </citation>
    <scope>NUCLEOTIDE SEQUENCE</scope>
    <source>
        <strain evidence="1">CBS 207.26</strain>
    </source>
</reference>